<name>A0ACC1JCK7_9FUNG</name>
<reference evidence="1" key="1">
    <citation type="submission" date="2022-07" db="EMBL/GenBank/DDBJ databases">
        <title>Phylogenomic reconstructions and comparative analyses of Kickxellomycotina fungi.</title>
        <authorList>
            <person name="Reynolds N.K."/>
            <person name="Stajich J.E."/>
            <person name="Barry K."/>
            <person name="Grigoriev I.V."/>
            <person name="Crous P."/>
            <person name="Smith M.E."/>
        </authorList>
    </citation>
    <scope>NUCLEOTIDE SEQUENCE</scope>
    <source>
        <strain evidence="1">NRRL 5244</strain>
    </source>
</reference>
<accession>A0ACC1JCK7</accession>
<evidence type="ECO:0000313" key="1">
    <source>
        <dbReference type="EMBL" id="KAJ1946495.1"/>
    </source>
</evidence>
<comment type="caution">
    <text evidence="1">The sequence shown here is derived from an EMBL/GenBank/DDBJ whole genome shotgun (WGS) entry which is preliminary data.</text>
</comment>
<dbReference type="EMBL" id="JANBPW010001039">
    <property type="protein sequence ID" value="KAJ1946495.1"/>
    <property type="molecule type" value="Genomic_DNA"/>
</dbReference>
<sequence>MVLPTIRELETIRISLGTGAASATVEAPAATTTPAAASSQPTVTAHGHLSDPVTEQAQLGRSGLGQQPEQVSGSREALSTISGDSRAPSHPLHNGSTAVQPSDEDAGPTRSASAESADDDRGKTVGILTKYKGELRDVTDKCNVLAQFASQYGPERNKFNAQPSDDLVIDMARKAYEVLMVFMTIRRERMSTSVDDDTMEYIRKRRTVLSPARSKTRKRSM</sequence>
<keyword evidence="2" id="KW-1185">Reference proteome</keyword>
<gene>
    <name evidence="1" type="ORF">FBU59_002012</name>
</gene>
<dbReference type="Proteomes" id="UP001150603">
    <property type="component" value="Unassembled WGS sequence"/>
</dbReference>
<proteinExistence type="predicted"/>
<organism evidence="1 2">
    <name type="scientific">Linderina macrospora</name>
    <dbReference type="NCBI Taxonomy" id="4868"/>
    <lineage>
        <taxon>Eukaryota</taxon>
        <taxon>Fungi</taxon>
        <taxon>Fungi incertae sedis</taxon>
        <taxon>Zoopagomycota</taxon>
        <taxon>Kickxellomycotina</taxon>
        <taxon>Kickxellomycetes</taxon>
        <taxon>Kickxellales</taxon>
        <taxon>Kickxellaceae</taxon>
        <taxon>Linderina</taxon>
    </lineage>
</organism>
<evidence type="ECO:0000313" key="2">
    <source>
        <dbReference type="Proteomes" id="UP001150603"/>
    </source>
</evidence>
<protein>
    <submittedName>
        <fullName evidence="1">Uncharacterized protein</fullName>
    </submittedName>
</protein>